<keyword evidence="2" id="KW-0548">Nucleotidyltransferase</keyword>
<dbReference type="Pfam" id="PF14529">
    <property type="entry name" value="Exo_endo_phos_2"/>
    <property type="match status" value="1"/>
</dbReference>
<comment type="caution">
    <text evidence="2">The sequence shown here is derived from an EMBL/GenBank/DDBJ whole genome shotgun (WGS) entry which is preliminary data.</text>
</comment>
<keyword evidence="2" id="KW-0808">Transferase</keyword>
<protein>
    <submittedName>
        <fullName evidence="2">Reverse transcriptase</fullName>
    </submittedName>
</protein>
<dbReference type="GO" id="GO:0003964">
    <property type="term" value="F:RNA-directed DNA polymerase activity"/>
    <property type="evidence" value="ECO:0007669"/>
    <property type="project" value="UniProtKB-KW"/>
</dbReference>
<dbReference type="OrthoDB" id="7551843at2759"/>
<name>A0A0J7K1J9_LASNI</name>
<feature type="non-terminal residue" evidence="2">
    <location>
        <position position="522"/>
    </location>
</feature>
<dbReference type="InterPro" id="IPR005135">
    <property type="entry name" value="Endo/exonuclease/phosphatase"/>
</dbReference>
<dbReference type="PROSITE" id="PS00018">
    <property type="entry name" value="EF_HAND_1"/>
    <property type="match status" value="1"/>
</dbReference>
<keyword evidence="2" id="KW-0695">RNA-directed DNA polymerase</keyword>
<sequence>MIELKVGICAIAEPVRIPSSLRWFGSGDGRAAIRWDPEILHRVCTLTKRGQQYVTVKCGDVYITSCYVSPNVDIYRFQDFLDELSDTIRDLSGKMIVCGDFNAKSILWGSPGTNIRGEYVEEWAAAHDFRIANIGNSPTCVRSQGESIVDLTWVTPEAVELVENWSVRNDVETLSDHVYITFSVGSRLRRGGSNGPIRRWNLKKLDKPAFDLSLCWTCYNDPNEDGNLSATDYARWIDKTMEEACNASAPKIGRKQPKRVTYWWDDNIAALRSDSIKARRLWRNRGRNGRHSNALNNLKEDYRLKKKKLRKAIHITKAKVWRSLISTIDEDVWGLPYRLVMSRLRCSSPSYSEMIEPDILDQLLDGLFPKGSDEDAPANWQDWRWSEEWAITPGEVFQFVKTRIVSNTAPGPDGFKAVLWKKVPDVMVHRLVACLNTCLREGVFPENWKRANLVLIPKERKNSESGLPKVRPICLLDETGKTLERVIAERLNYWMDMNPDVGLSGNQFGFRKRISTCDAIIK</sequence>
<accession>A0A0J7K1J9</accession>
<dbReference type="PANTHER" id="PTHR19446">
    <property type="entry name" value="REVERSE TRANSCRIPTASES"/>
    <property type="match status" value="1"/>
</dbReference>
<dbReference type="InterPro" id="IPR018247">
    <property type="entry name" value="EF_Hand_1_Ca_BS"/>
</dbReference>
<proteinExistence type="predicted"/>
<gene>
    <name evidence="2" type="ORF">RF55_17947</name>
</gene>
<reference evidence="2 3" key="1">
    <citation type="submission" date="2015-04" db="EMBL/GenBank/DDBJ databases">
        <title>Lasius niger genome sequencing.</title>
        <authorList>
            <person name="Konorov E.A."/>
            <person name="Nikitin M.A."/>
            <person name="Kirill M.V."/>
            <person name="Chang P."/>
        </authorList>
    </citation>
    <scope>NUCLEOTIDE SEQUENCE [LARGE SCALE GENOMIC DNA]</scope>
    <source>
        <tissue evidence="2">Whole</tissue>
    </source>
</reference>
<evidence type="ECO:0000313" key="2">
    <source>
        <dbReference type="EMBL" id="KMQ84328.1"/>
    </source>
</evidence>
<organism evidence="2 3">
    <name type="scientific">Lasius niger</name>
    <name type="common">Black garden ant</name>
    <dbReference type="NCBI Taxonomy" id="67767"/>
    <lineage>
        <taxon>Eukaryota</taxon>
        <taxon>Metazoa</taxon>
        <taxon>Ecdysozoa</taxon>
        <taxon>Arthropoda</taxon>
        <taxon>Hexapoda</taxon>
        <taxon>Insecta</taxon>
        <taxon>Pterygota</taxon>
        <taxon>Neoptera</taxon>
        <taxon>Endopterygota</taxon>
        <taxon>Hymenoptera</taxon>
        <taxon>Apocrita</taxon>
        <taxon>Aculeata</taxon>
        <taxon>Formicoidea</taxon>
        <taxon>Formicidae</taxon>
        <taxon>Formicinae</taxon>
        <taxon>Lasius</taxon>
        <taxon>Lasius</taxon>
    </lineage>
</organism>
<evidence type="ECO:0000259" key="1">
    <source>
        <dbReference type="Pfam" id="PF14529"/>
    </source>
</evidence>
<feature type="domain" description="Endonuclease/exonuclease/phosphatase" evidence="1">
    <location>
        <begin position="61"/>
        <end position="180"/>
    </location>
</feature>
<dbReference type="SUPFAM" id="SSF56219">
    <property type="entry name" value="DNase I-like"/>
    <property type="match status" value="1"/>
</dbReference>
<dbReference type="AlphaFoldDB" id="A0A0J7K1J9"/>
<evidence type="ECO:0000313" key="3">
    <source>
        <dbReference type="Proteomes" id="UP000036403"/>
    </source>
</evidence>
<keyword evidence="3" id="KW-1185">Reference proteome</keyword>
<dbReference type="EMBL" id="LBMM01016720">
    <property type="protein sequence ID" value="KMQ84328.1"/>
    <property type="molecule type" value="Genomic_DNA"/>
</dbReference>
<dbReference type="PaxDb" id="67767-A0A0J7K1J9"/>
<dbReference type="InterPro" id="IPR036691">
    <property type="entry name" value="Endo/exonu/phosph_ase_sf"/>
</dbReference>
<dbReference type="Proteomes" id="UP000036403">
    <property type="component" value="Unassembled WGS sequence"/>
</dbReference>
<dbReference type="Gene3D" id="3.60.10.10">
    <property type="entry name" value="Endonuclease/exonuclease/phosphatase"/>
    <property type="match status" value="1"/>
</dbReference>
<dbReference type="CDD" id="cd09077">
    <property type="entry name" value="R1-I-EN"/>
    <property type="match status" value="1"/>
</dbReference>